<dbReference type="RefSeq" id="WP_069444456.1">
    <property type="nucleotide sequence ID" value="NZ_LPWE01000011.1"/>
</dbReference>
<organism evidence="3 4">
    <name type="scientific">Methyloceanibacter stevinii</name>
    <dbReference type="NCBI Taxonomy" id="1774970"/>
    <lineage>
        <taxon>Bacteria</taxon>
        <taxon>Pseudomonadati</taxon>
        <taxon>Pseudomonadota</taxon>
        <taxon>Alphaproteobacteria</taxon>
        <taxon>Hyphomicrobiales</taxon>
        <taxon>Hyphomicrobiaceae</taxon>
        <taxon>Methyloceanibacter</taxon>
    </lineage>
</organism>
<accession>A0A1E3VNQ2</accession>
<keyword evidence="3" id="KW-0645">Protease</keyword>
<keyword evidence="2" id="KW-0378">Hydrolase</keyword>
<dbReference type="Proteomes" id="UP000094172">
    <property type="component" value="Unassembled WGS sequence"/>
</dbReference>
<evidence type="ECO:0000256" key="1">
    <source>
        <dbReference type="ARBA" id="ARBA00006096"/>
    </source>
</evidence>
<dbReference type="EMBL" id="LPWE01000011">
    <property type="protein sequence ID" value="ODR95160.1"/>
    <property type="molecule type" value="Genomic_DNA"/>
</dbReference>
<dbReference type="Gene3D" id="3.40.710.10">
    <property type="entry name" value="DD-peptidase/beta-lactamase superfamily"/>
    <property type="match status" value="2"/>
</dbReference>
<dbReference type="PRINTS" id="PR00922">
    <property type="entry name" value="DADACBPTASE3"/>
</dbReference>
<dbReference type="Gene3D" id="3.50.80.20">
    <property type="entry name" value="D-Ala-D-Ala carboxypeptidase C, peptidase S13"/>
    <property type="match status" value="1"/>
</dbReference>
<dbReference type="InterPro" id="IPR000667">
    <property type="entry name" value="Peptidase_S13"/>
</dbReference>
<evidence type="ECO:0000313" key="3">
    <source>
        <dbReference type="EMBL" id="ODR95160.1"/>
    </source>
</evidence>
<dbReference type="Pfam" id="PF02113">
    <property type="entry name" value="Peptidase_S13"/>
    <property type="match status" value="2"/>
</dbReference>
<sequence>MWSRLLILAFVLLPAQGIATVSFAGAKERVRALAPNGIVYVIDEQGTELITQNADKPFVPASVAKVVTSWLAMEVLGPAYRFKTHFYLDENRVLYVRGGGDPMLVSEELALLAPELVAAIGPEPITGMVLDPSYYPEKVSIPGIEDNSRSYNALNSALAVNFNTISAVRRGTKVYPGEKQTPLTPLAVSQFRSRGPNGRGRISLAKDPELSLLYAGELLEAFMKQSGGKVEGKITIGPVPPGLQPVYVHQQSRSLAAIINLLLIGSNNYIANQVFLEIGAARYGGPVSLEKSLMVANEMLAAHGLQDDIYLEEGSGLSRGNRFTAQGLAKVLDLFVTYAELMHGHDGGTNKTGTMSGIRTLAGYADTANHGRVRFVIALRGGGRLRYSVLKAIEQGL</sequence>
<comment type="caution">
    <text evidence="3">The sequence shown here is derived from an EMBL/GenBank/DDBJ whole genome shotgun (WGS) entry which is preliminary data.</text>
</comment>
<evidence type="ECO:0000313" key="4">
    <source>
        <dbReference type="Proteomes" id="UP000094172"/>
    </source>
</evidence>
<dbReference type="InterPro" id="IPR012338">
    <property type="entry name" value="Beta-lactam/transpept-like"/>
</dbReference>
<name>A0A1E3VNQ2_9HYPH</name>
<keyword evidence="3" id="KW-0121">Carboxypeptidase</keyword>
<dbReference type="AlphaFoldDB" id="A0A1E3VNQ2"/>
<dbReference type="STRING" id="1774970.AUC70_05435"/>
<reference evidence="3 4" key="1">
    <citation type="journal article" date="2016" name="Environ. Microbiol.">
        <title>New Methyloceanibacter diversity from North Sea sediments includes methanotroph containing solely the soluble methane monooxygenase.</title>
        <authorList>
            <person name="Vekeman B."/>
            <person name="Kerckhof F.M."/>
            <person name="Cremers G."/>
            <person name="de Vos P."/>
            <person name="Vandamme P."/>
            <person name="Boon N."/>
            <person name="Op den Camp H.J."/>
            <person name="Heylen K."/>
        </authorList>
    </citation>
    <scope>NUCLEOTIDE SEQUENCE [LARGE SCALE GENOMIC DNA]</scope>
    <source>
        <strain evidence="3 4">R-67176</strain>
    </source>
</reference>
<dbReference type="PANTHER" id="PTHR30023">
    <property type="entry name" value="D-ALANYL-D-ALANINE CARBOXYPEPTIDASE"/>
    <property type="match status" value="1"/>
</dbReference>
<protein>
    <submittedName>
        <fullName evidence="3">D-alanyl-D-alanine carboxypeptidase</fullName>
    </submittedName>
</protein>
<gene>
    <name evidence="3" type="ORF">AUC70_05435</name>
</gene>
<proteinExistence type="inferred from homology"/>
<dbReference type="PANTHER" id="PTHR30023:SF0">
    <property type="entry name" value="PENICILLIN-SENSITIVE CARBOXYPEPTIDASE A"/>
    <property type="match status" value="1"/>
</dbReference>
<dbReference type="GO" id="GO:0004185">
    <property type="term" value="F:serine-type carboxypeptidase activity"/>
    <property type="evidence" value="ECO:0007669"/>
    <property type="project" value="InterPro"/>
</dbReference>
<dbReference type="GO" id="GO:0006508">
    <property type="term" value="P:proteolysis"/>
    <property type="evidence" value="ECO:0007669"/>
    <property type="project" value="InterPro"/>
</dbReference>
<keyword evidence="4" id="KW-1185">Reference proteome</keyword>
<dbReference type="GO" id="GO:0000270">
    <property type="term" value="P:peptidoglycan metabolic process"/>
    <property type="evidence" value="ECO:0007669"/>
    <property type="project" value="TreeGrafter"/>
</dbReference>
<evidence type="ECO:0000256" key="2">
    <source>
        <dbReference type="ARBA" id="ARBA00022801"/>
    </source>
</evidence>
<comment type="similarity">
    <text evidence="1">Belongs to the peptidase S13 family.</text>
</comment>
<dbReference type="SUPFAM" id="SSF56601">
    <property type="entry name" value="beta-lactamase/transpeptidase-like"/>
    <property type="match status" value="1"/>
</dbReference>